<reference evidence="1 2" key="1">
    <citation type="submission" date="2024-01" db="EMBL/GenBank/DDBJ databases">
        <title>The genomes of 5 underutilized Papilionoideae crops provide insights into root nodulation and disease resistanc.</title>
        <authorList>
            <person name="Jiang F."/>
        </authorList>
    </citation>
    <scope>NUCLEOTIDE SEQUENCE [LARGE SCALE GENOMIC DNA]</scope>
    <source>
        <strain evidence="1">LVBAO_FW01</strain>
        <tissue evidence="1">Leaves</tissue>
    </source>
</reference>
<evidence type="ECO:0000313" key="1">
    <source>
        <dbReference type="EMBL" id="KAK7329156.1"/>
    </source>
</evidence>
<proteinExistence type="predicted"/>
<keyword evidence="2" id="KW-1185">Reference proteome</keyword>
<dbReference type="Proteomes" id="UP001367508">
    <property type="component" value="Unassembled WGS sequence"/>
</dbReference>
<organism evidence="1 2">
    <name type="scientific">Canavalia gladiata</name>
    <name type="common">Sword bean</name>
    <name type="synonym">Dolichos gladiatus</name>
    <dbReference type="NCBI Taxonomy" id="3824"/>
    <lineage>
        <taxon>Eukaryota</taxon>
        <taxon>Viridiplantae</taxon>
        <taxon>Streptophyta</taxon>
        <taxon>Embryophyta</taxon>
        <taxon>Tracheophyta</taxon>
        <taxon>Spermatophyta</taxon>
        <taxon>Magnoliopsida</taxon>
        <taxon>eudicotyledons</taxon>
        <taxon>Gunneridae</taxon>
        <taxon>Pentapetalae</taxon>
        <taxon>rosids</taxon>
        <taxon>fabids</taxon>
        <taxon>Fabales</taxon>
        <taxon>Fabaceae</taxon>
        <taxon>Papilionoideae</taxon>
        <taxon>50 kb inversion clade</taxon>
        <taxon>NPAAA clade</taxon>
        <taxon>indigoferoid/millettioid clade</taxon>
        <taxon>Phaseoleae</taxon>
        <taxon>Canavalia</taxon>
    </lineage>
</organism>
<evidence type="ECO:0000313" key="2">
    <source>
        <dbReference type="Proteomes" id="UP001367508"/>
    </source>
</evidence>
<comment type="caution">
    <text evidence="1">The sequence shown here is derived from an EMBL/GenBank/DDBJ whole genome shotgun (WGS) entry which is preliminary data.</text>
</comment>
<protein>
    <submittedName>
        <fullName evidence="1">Uncharacterized protein</fullName>
    </submittedName>
</protein>
<accession>A0AAN9L5L6</accession>
<sequence length="99" mass="11454">MRPTRGLRVKLSIKVELKKVCKDIDKALVHLKDRNKFEKKQVIKHKETLEKEKHLRVESITLPLEATKTVFINNPSNDTKMAPYSCTILFCLPQDCSCT</sequence>
<gene>
    <name evidence="1" type="ORF">VNO77_23304</name>
</gene>
<dbReference type="EMBL" id="JAYMYQ010000005">
    <property type="protein sequence ID" value="KAK7329156.1"/>
    <property type="molecule type" value="Genomic_DNA"/>
</dbReference>
<name>A0AAN9L5L6_CANGL</name>
<dbReference type="AlphaFoldDB" id="A0AAN9L5L6"/>